<name>A0A378RMJ7_MYROD</name>
<reference evidence="2 3" key="1">
    <citation type="submission" date="2018-06" db="EMBL/GenBank/DDBJ databases">
        <authorList>
            <consortium name="Pathogen Informatics"/>
            <person name="Doyle S."/>
        </authorList>
    </citation>
    <scope>NUCLEOTIDE SEQUENCE [LARGE SCALE GENOMIC DNA]</scope>
    <source>
        <strain evidence="2 3">NCTC11179</strain>
    </source>
</reference>
<keyword evidence="3" id="KW-1185">Reference proteome</keyword>
<evidence type="ECO:0000313" key="3">
    <source>
        <dbReference type="Proteomes" id="UP000255024"/>
    </source>
</evidence>
<keyword evidence="1" id="KW-1133">Transmembrane helix</keyword>
<dbReference type="Proteomes" id="UP000255024">
    <property type="component" value="Unassembled WGS sequence"/>
</dbReference>
<proteinExistence type="predicted"/>
<evidence type="ECO:0000313" key="2">
    <source>
        <dbReference type="EMBL" id="STZ28194.1"/>
    </source>
</evidence>
<keyword evidence="1" id="KW-0472">Membrane</keyword>
<feature type="transmembrane region" description="Helical" evidence="1">
    <location>
        <begin position="110"/>
        <end position="132"/>
    </location>
</feature>
<accession>A0A378RMJ7</accession>
<protein>
    <submittedName>
        <fullName evidence="2">Uncharacterized protein</fullName>
    </submittedName>
</protein>
<feature type="transmembrane region" description="Helical" evidence="1">
    <location>
        <begin position="144"/>
        <end position="162"/>
    </location>
</feature>
<organism evidence="2 3">
    <name type="scientific">Myroides odoratus</name>
    <name type="common">Flavobacterium odoratum</name>
    <dbReference type="NCBI Taxonomy" id="256"/>
    <lineage>
        <taxon>Bacteria</taxon>
        <taxon>Pseudomonadati</taxon>
        <taxon>Bacteroidota</taxon>
        <taxon>Flavobacteriia</taxon>
        <taxon>Flavobacteriales</taxon>
        <taxon>Flavobacteriaceae</taxon>
        <taxon>Myroides</taxon>
    </lineage>
</organism>
<dbReference type="AlphaFoldDB" id="A0A378RMJ7"/>
<feature type="transmembrane region" description="Helical" evidence="1">
    <location>
        <begin position="9"/>
        <end position="31"/>
    </location>
</feature>
<dbReference type="RefSeq" id="WP_115091090.1">
    <property type="nucleotide sequence ID" value="NZ_CP068107.1"/>
</dbReference>
<keyword evidence="1" id="KW-0812">Transmembrane</keyword>
<gene>
    <name evidence="2" type="ORF">NCTC11179_01736</name>
</gene>
<evidence type="ECO:0000256" key="1">
    <source>
        <dbReference type="SAM" id="Phobius"/>
    </source>
</evidence>
<dbReference type="EMBL" id="UGQL01000001">
    <property type="protein sequence ID" value="STZ28194.1"/>
    <property type="molecule type" value="Genomic_DNA"/>
</dbReference>
<sequence length="163" mass="18706">MFDIKNRRYVVWGLVAILFAVSMVFVDLFLFSYQESEETIVAYSLIKQGKSDTVTGYHFYTDKGTEFSLEQDFVKEDVVVLSRTTLYKQVVRVKTEKRDYSSLLSSGFNGFSLVLIVVLTFSTIIGLIKLSGTEPLTVNQYQNYVLFTGFMLFCVVSIWLVFN</sequence>